<evidence type="ECO:0000256" key="1">
    <source>
        <dbReference type="ARBA" id="ARBA00023125"/>
    </source>
</evidence>
<dbReference type="PROSITE" id="PS50935">
    <property type="entry name" value="SSB"/>
    <property type="match status" value="1"/>
</dbReference>
<dbReference type="InterPro" id="IPR012340">
    <property type="entry name" value="NA-bd_OB-fold"/>
</dbReference>
<dbReference type="RefSeq" id="WP_219937380.1">
    <property type="nucleotide sequence ID" value="NZ_JAGFNY010000011.1"/>
</dbReference>
<reference evidence="3 4" key="1">
    <citation type="submission" date="2021-03" db="EMBL/GenBank/DDBJ databases">
        <title>Succinivibrio sp. nov. isolated from feces of cow.</title>
        <authorList>
            <person name="Choi J.-Y."/>
        </authorList>
    </citation>
    <scope>NUCLEOTIDE SEQUENCE [LARGE SCALE GENOMIC DNA]</scope>
    <source>
        <strain evidence="3 4">AGMB01872</strain>
    </source>
</reference>
<evidence type="ECO:0000313" key="3">
    <source>
        <dbReference type="EMBL" id="MBW7570160.1"/>
    </source>
</evidence>
<dbReference type="Pfam" id="PF00436">
    <property type="entry name" value="SSB"/>
    <property type="match status" value="1"/>
</dbReference>
<organism evidence="3 4">
    <name type="scientific">Succinivibrio faecicola</name>
    <dbReference type="NCBI Taxonomy" id="2820300"/>
    <lineage>
        <taxon>Bacteria</taxon>
        <taxon>Pseudomonadati</taxon>
        <taxon>Pseudomonadota</taxon>
        <taxon>Gammaproteobacteria</taxon>
        <taxon>Aeromonadales</taxon>
        <taxon>Succinivibrionaceae</taxon>
        <taxon>Succinivibrio</taxon>
    </lineage>
</organism>
<dbReference type="EMBL" id="JAGFNY010000011">
    <property type="protein sequence ID" value="MBW7570160.1"/>
    <property type="molecule type" value="Genomic_DNA"/>
</dbReference>
<keyword evidence="1 2" id="KW-0238">DNA-binding</keyword>
<keyword evidence="4" id="KW-1185">Reference proteome</keyword>
<gene>
    <name evidence="3" type="ORF">J5V48_04555</name>
</gene>
<proteinExistence type="predicted"/>
<comment type="caution">
    <text evidence="3">The sequence shown here is derived from an EMBL/GenBank/DDBJ whole genome shotgun (WGS) entry which is preliminary data.</text>
</comment>
<evidence type="ECO:0000313" key="4">
    <source>
        <dbReference type="Proteomes" id="UP000731465"/>
    </source>
</evidence>
<accession>A0ABS7DFT1</accession>
<evidence type="ECO:0000256" key="2">
    <source>
        <dbReference type="PROSITE-ProRule" id="PRU00252"/>
    </source>
</evidence>
<name>A0ABS7DFT1_9GAMM</name>
<dbReference type="GO" id="GO:0003677">
    <property type="term" value="F:DNA binding"/>
    <property type="evidence" value="ECO:0007669"/>
    <property type="project" value="UniProtKB-KW"/>
</dbReference>
<protein>
    <submittedName>
        <fullName evidence="3">Single-stranded DNA-binding protein</fullName>
    </submittedName>
</protein>
<dbReference type="Proteomes" id="UP000731465">
    <property type="component" value="Unassembled WGS sequence"/>
</dbReference>
<dbReference type="Gene3D" id="2.40.50.140">
    <property type="entry name" value="Nucleic acid-binding proteins"/>
    <property type="match status" value="1"/>
</dbReference>
<sequence length="108" mass="12666">MDINEVTLSGTVKGIVYPEYKHEAKRYIYILLSTCFEKDGCSCFDVYRVKFFTKDSREQIQKLSEYQKSQSRVFVKGFIRTTRYKDSLGEEFYSNSIVASKISTQIQQ</sequence>
<dbReference type="InterPro" id="IPR000424">
    <property type="entry name" value="Primosome_PriB/ssb"/>
</dbReference>